<feature type="transmembrane region" description="Helical" evidence="1">
    <location>
        <begin position="21"/>
        <end position="42"/>
    </location>
</feature>
<keyword evidence="1" id="KW-0812">Transmembrane</keyword>
<organism evidence="2">
    <name type="scientific">hydrothermal vent metagenome</name>
    <dbReference type="NCBI Taxonomy" id="652676"/>
    <lineage>
        <taxon>unclassified sequences</taxon>
        <taxon>metagenomes</taxon>
        <taxon>ecological metagenomes</taxon>
    </lineage>
</organism>
<dbReference type="GO" id="GO:0005886">
    <property type="term" value="C:plasma membrane"/>
    <property type="evidence" value="ECO:0007669"/>
    <property type="project" value="TreeGrafter"/>
</dbReference>
<dbReference type="InterPro" id="IPR008023">
    <property type="entry name" value="DUF748"/>
</dbReference>
<dbReference type="GO" id="GO:0090313">
    <property type="term" value="P:regulation of protein targeting to membrane"/>
    <property type="evidence" value="ECO:0007669"/>
    <property type="project" value="TreeGrafter"/>
</dbReference>
<keyword evidence="1" id="KW-1133">Transmembrane helix</keyword>
<dbReference type="PANTHER" id="PTHR30441:SF8">
    <property type="entry name" value="DUF748 DOMAIN-CONTAINING PROTEIN"/>
    <property type="match status" value="1"/>
</dbReference>
<evidence type="ECO:0008006" key="3">
    <source>
        <dbReference type="Google" id="ProtNLM"/>
    </source>
</evidence>
<dbReference type="Pfam" id="PF05359">
    <property type="entry name" value="DUF748"/>
    <property type="match status" value="2"/>
</dbReference>
<dbReference type="SUPFAM" id="SSF103088">
    <property type="entry name" value="OmpA-like"/>
    <property type="match status" value="1"/>
</dbReference>
<dbReference type="EMBL" id="UOFV01000440">
    <property type="protein sequence ID" value="VAX03981.1"/>
    <property type="molecule type" value="Genomic_DNA"/>
</dbReference>
<dbReference type="Gene3D" id="3.30.1330.60">
    <property type="entry name" value="OmpA-like domain"/>
    <property type="match status" value="1"/>
</dbReference>
<gene>
    <name evidence="2" type="ORF">MNBD_GAMMA19-750</name>
</gene>
<proteinExistence type="predicted"/>
<dbReference type="InterPro" id="IPR036737">
    <property type="entry name" value="OmpA-like_sf"/>
</dbReference>
<dbReference type="PANTHER" id="PTHR30441">
    <property type="entry name" value="DUF748 DOMAIN-CONTAINING PROTEIN"/>
    <property type="match status" value="1"/>
</dbReference>
<sequence length="798" mass="88041">MPDPLNKNTPEIAPAVKQRKLKWGIALLVIVLLFVSLLPVGVRYGTIQALKQQGMQQAEIADIDINLFSGELKVTGMLVSGDGQGRARLDSLYVNLSMLALFKKQLKIENILLDGLILDVKNNTGGEWIVAGYRSPPAAESTDGEATTTSTWGIGIDSLQLKAIKTRLDLPQLQTILSLDELQIKQLASWLPQQLTQFNMQLRIDESPLNIDGEVQPFLAAPKLKTNVTLDKLPLALAKDFAAEANIKELTGTLTLSTNISATFNADQPHIEATTTLTLNELSLQQRQYKITANQFNWQGDVAYVTPISQRDPGVRASGNIVTEQFQLFDNDAALALVLLKQLAINDIRLIEEQQASVASILLKQLQLLNKSKEDELLNIASTSIEKIGYDGLTTVAIDNVILQGLAADIQMKQNGQLHLIDALTKTQNPATEAKATSDQNEPQPWRIKLARFHIDKSAHITFDDQSVKPPFHAEISPLELTIANIDTGAVEQAMDITLNSTINKHEKLNINASAQPFGEKLNAKAEVKISSLELPPLSPYIEKQIGYYLKRGQLDATIDVNVNNDQLDTKVLAHLNKFNIEEGDPARVESMTEKLDMPLDAALNLLRDKNDNIKLEVTIDGDINDPQFDASKVINKAMANATKMAVVSYLKHMLQPWGTLLTVVDMVSKATETRFEPLQFTAGSAELTDDNKGYLNKLATLMQERPKLVLNICGRASEQDRNAVLQQSQENTDGQQTEKNTVVPEATNAQLLQLATERTNRSKDWLVKSGVKSDRLFACYSDMEGVEKNAPIVDLSL</sequence>
<dbReference type="AlphaFoldDB" id="A0A3B1AQJ3"/>
<reference evidence="2" key="1">
    <citation type="submission" date="2018-06" db="EMBL/GenBank/DDBJ databases">
        <authorList>
            <person name="Zhirakovskaya E."/>
        </authorList>
    </citation>
    <scope>NUCLEOTIDE SEQUENCE</scope>
</reference>
<accession>A0A3B1AQJ3</accession>
<protein>
    <recommendedName>
        <fullName evidence="3">DUF748 domain-containing protein</fullName>
    </recommendedName>
</protein>
<keyword evidence="1" id="KW-0472">Membrane</keyword>
<dbReference type="InterPro" id="IPR052894">
    <property type="entry name" value="AsmA-related"/>
</dbReference>
<evidence type="ECO:0000256" key="1">
    <source>
        <dbReference type="SAM" id="Phobius"/>
    </source>
</evidence>
<evidence type="ECO:0000313" key="2">
    <source>
        <dbReference type="EMBL" id="VAX03981.1"/>
    </source>
</evidence>
<name>A0A3B1AQJ3_9ZZZZ</name>